<keyword evidence="3" id="KW-1185">Reference proteome</keyword>
<name>A0ABN5BNZ3_9FLAO</name>
<dbReference type="InterPro" id="IPR011871">
    <property type="entry name" value="Fib_succ_major"/>
</dbReference>
<evidence type="ECO:0000259" key="1">
    <source>
        <dbReference type="Pfam" id="PF09603"/>
    </source>
</evidence>
<dbReference type="Proteomes" id="UP000190057">
    <property type="component" value="Chromosome"/>
</dbReference>
<accession>A0ABN5BNZ3</accession>
<dbReference type="EMBL" id="CP023401">
    <property type="protein sequence ID" value="ATC34731.1"/>
    <property type="molecule type" value="Genomic_DNA"/>
</dbReference>
<reference evidence="2 3" key="1">
    <citation type="submission" date="2017-09" db="EMBL/GenBank/DDBJ databases">
        <title>Complete circularized genomes of four mosquito-derived Elizabethkingia anophelis isolates.</title>
        <authorList>
            <person name="Nicholson A.C."/>
            <person name="Xu J."/>
        </authorList>
    </citation>
    <scope>NUCLEOTIDE SEQUENCE [LARGE SCALE GENOMIC DNA]</scope>
    <source>
        <strain evidence="2 3">R26</strain>
    </source>
</reference>
<dbReference type="GeneID" id="56682911"/>
<evidence type="ECO:0000313" key="2">
    <source>
        <dbReference type="EMBL" id="ATC34731.1"/>
    </source>
</evidence>
<dbReference type="RefSeq" id="WP_009094916.1">
    <property type="nucleotide sequence ID" value="NZ_ANIW01000065.1"/>
</dbReference>
<organism evidence="2 3">
    <name type="scientific">Elizabethkingia anophelis R26</name>
    <dbReference type="NCBI Taxonomy" id="1246994"/>
    <lineage>
        <taxon>Bacteria</taxon>
        <taxon>Pseudomonadati</taxon>
        <taxon>Bacteroidota</taxon>
        <taxon>Flavobacteriia</taxon>
        <taxon>Flavobacteriales</taxon>
        <taxon>Weeksellaceae</taxon>
        <taxon>Elizabethkingia</taxon>
    </lineage>
</organism>
<feature type="domain" description="Fibrobacter succinogenes major paralogous" evidence="1">
    <location>
        <begin position="372"/>
        <end position="546"/>
    </location>
</feature>
<protein>
    <recommendedName>
        <fullName evidence="1">Fibrobacter succinogenes major paralogous domain-containing protein</fullName>
    </recommendedName>
</protein>
<sequence>MMKNIQKTTILAVASSFLLMNSCRSNDTENTLIASGTSAVNIQFSGTDFADETGSAQASVGKSGIVANTIQSRSVLVDPSHVLTVQYAPATNALKTSAGINGMAAVDGNAMTPGTKFRILAYNGNNTTAESQSDYTVGASGAITGAPLMLTNGATYTIVAYSYGSSYLPPITNNTQSVPYDNTPGNRDLMYQKLTFQPNGNNGVNTITIKLRHVTTQITTIIDAASYGGGNITNIQNAKITPHYTNGNLALASGTITGPGTNTTNALTGLSTIDPNGVPLVFPNLSTPNLVQTANPIMINANQRGTFSADIALNNGPLKNVGLPDSFLIKPGYRRNLTIKLARCGANILGKDRNFMCHNLGADYTVNPDPTDPTTDKAKLHGAKYQWGAPTETVSMEQDQSAAIVTYSSNGNVTSGWDKPGGLNNPCPEGYRMPTSQELGSLFGYNGVDNQYNTSTFTGTPWVPGINNYGNFRTITSKSNPAYSISLPAAGYRQGSGTSIQNRGFLGWYWTATNSTYLQIQGTKDGLTLNGVYPGGSGVAMSVRCISDQ</sequence>
<proteinExistence type="predicted"/>
<dbReference type="Pfam" id="PF09603">
    <property type="entry name" value="Fib_succ_major"/>
    <property type="match status" value="1"/>
</dbReference>
<evidence type="ECO:0000313" key="3">
    <source>
        <dbReference type="Proteomes" id="UP000190057"/>
    </source>
</evidence>
<gene>
    <name evidence="2" type="ORF">BAZ09_000365</name>
</gene>